<evidence type="ECO:0000259" key="2">
    <source>
        <dbReference type="Pfam" id="PF12850"/>
    </source>
</evidence>
<evidence type="ECO:0000256" key="1">
    <source>
        <dbReference type="ARBA" id="ARBA00008950"/>
    </source>
</evidence>
<dbReference type="SUPFAM" id="SSF56300">
    <property type="entry name" value="Metallo-dependent phosphatases"/>
    <property type="match status" value="1"/>
</dbReference>
<dbReference type="GO" id="GO:0005737">
    <property type="term" value="C:cytoplasm"/>
    <property type="evidence" value="ECO:0007669"/>
    <property type="project" value="TreeGrafter"/>
</dbReference>
<protein>
    <submittedName>
        <fullName evidence="3">Metallophosphoesterase</fullName>
    </submittedName>
</protein>
<accession>A0A0R1VAM3</accession>
<comment type="similarity">
    <text evidence="1">Belongs to the metallophosphoesterase superfamily. YfcE family.</text>
</comment>
<dbReference type="Proteomes" id="UP000051739">
    <property type="component" value="Unassembled WGS sequence"/>
</dbReference>
<dbReference type="AlphaFoldDB" id="A0A0R1VAM3"/>
<dbReference type="Pfam" id="PF12850">
    <property type="entry name" value="Metallophos_2"/>
    <property type="match status" value="1"/>
</dbReference>
<evidence type="ECO:0000313" key="4">
    <source>
        <dbReference type="Proteomes" id="UP000051739"/>
    </source>
</evidence>
<dbReference type="EMBL" id="AZFN01000010">
    <property type="protein sequence ID" value="KRM02509.1"/>
    <property type="molecule type" value="Genomic_DNA"/>
</dbReference>
<dbReference type="PATRIC" id="fig|1423749.3.peg.169"/>
<dbReference type="InterPro" id="IPR024654">
    <property type="entry name" value="Calcineurin-like_PHP_lpxH"/>
</dbReference>
<dbReference type="PIRSF" id="PIRSF000883">
    <property type="entry name" value="Pesterase_MJ0912"/>
    <property type="match status" value="1"/>
</dbReference>
<keyword evidence="4" id="KW-1185">Reference proteome</keyword>
<dbReference type="Gene3D" id="3.60.21.10">
    <property type="match status" value="1"/>
</dbReference>
<evidence type="ECO:0000313" key="3">
    <source>
        <dbReference type="EMBL" id="KRM02509.1"/>
    </source>
</evidence>
<comment type="caution">
    <text evidence="3">The sequence shown here is derived from an EMBL/GenBank/DDBJ whole genome shotgun (WGS) entry which is preliminary data.</text>
</comment>
<dbReference type="InterPro" id="IPR029052">
    <property type="entry name" value="Metallo-depent_PP-like"/>
</dbReference>
<dbReference type="PANTHER" id="PTHR42850:SF2">
    <property type="entry name" value="BLL5683 PROTEIN"/>
    <property type="match status" value="1"/>
</dbReference>
<dbReference type="InterPro" id="IPR011152">
    <property type="entry name" value="Pesterase_MJ0912"/>
</dbReference>
<organism evidence="3 4">
    <name type="scientific">Limosilactobacillus gastricus DSM 16045</name>
    <dbReference type="NCBI Taxonomy" id="1423749"/>
    <lineage>
        <taxon>Bacteria</taxon>
        <taxon>Bacillati</taxon>
        <taxon>Bacillota</taxon>
        <taxon>Bacilli</taxon>
        <taxon>Lactobacillales</taxon>
        <taxon>Lactobacillaceae</taxon>
        <taxon>Limosilactobacillus</taxon>
    </lineage>
</organism>
<proteinExistence type="inferred from homology"/>
<name>A0A0R1VAM3_9LACO</name>
<dbReference type="GO" id="GO:0016791">
    <property type="term" value="F:phosphatase activity"/>
    <property type="evidence" value="ECO:0007669"/>
    <property type="project" value="TreeGrafter"/>
</dbReference>
<feature type="domain" description="Calcineurin-like phosphoesterase" evidence="2">
    <location>
        <begin position="4"/>
        <end position="192"/>
    </location>
</feature>
<dbReference type="InterPro" id="IPR050126">
    <property type="entry name" value="Ap4A_hydrolase"/>
</dbReference>
<dbReference type="RefSeq" id="WP_056937264.1">
    <property type="nucleotide sequence ID" value="NZ_AZFN01000010.1"/>
</dbReference>
<reference evidence="3 4" key="1">
    <citation type="journal article" date="2015" name="Genome Announc.">
        <title>Expanding the biotechnology potential of lactobacilli through comparative genomics of 213 strains and associated genera.</title>
        <authorList>
            <person name="Sun Z."/>
            <person name="Harris H.M."/>
            <person name="McCann A."/>
            <person name="Guo C."/>
            <person name="Argimon S."/>
            <person name="Zhang W."/>
            <person name="Yang X."/>
            <person name="Jeffery I.B."/>
            <person name="Cooney J.C."/>
            <person name="Kagawa T.F."/>
            <person name="Liu W."/>
            <person name="Song Y."/>
            <person name="Salvetti E."/>
            <person name="Wrobel A."/>
            <person name="Rasinkangas P."/>
            <person name="Parkhill J."/>
            <person name="Rea M.C."/>
            <person name="O'Sullivan O."/>
            <person name="Ritari J."/>
            <person name="Douillard F.P."/>
            <person name="Paul Ross R."/>
            <person name="Yang R."/>
            <person name="Briner A.E."/>
            <person name="Felis G.E."/>
            <person name="de Vos W.M."/>
            <person name="Barrangou R."/>
            <person name="Klaenhammer T.R."/>
            <person name="Caufield P.W."/>
            <person name="Cui Y."/>
            <person name="Zhang H."/>
            <person name="O'Toole P.W."/>
        </authorList>
    </citation>
    <scope>NUCLEOTIDE SEQUENCE [LARGE SCALE GENOMIC DNA]</scope>
    <source>
        <strain evidence="3 4">DSM 16045</strain>
    </source>
</reference>
<dbReference type="PANTHER" id="PTHR42850">
    <property type="entry name" value="METALLOPHOSPHOESTERASE"/>
    <property type="match status" value="1"/>
</dbReference>
<sequence>MKQKIAVLADVHGNLTALQAMYEDSQKQGVDQYWFLGDLLMPGPGVMEVWQLLQEMQPSLCVRGNWDDLAIHTSRGEGDLTKPSRIFFARLGQYVAEQGGASAVKIMEKWPLHQTITVGPLNFALSHNLPEKNLGQALFPTNDVTNFDQLLTDSQVDIAIYAHVHHQLLRYGSDERIILNPGSVGEPFNHHEKLQRDLRAYYLIMEIDDYGLASLNYRHVYYDREVEYQRAVAAKLPYIELYRRMIDTGRVDTHNQPLLDQMNQQYRYREQYQAFQKSLH</sequence>
<gene>
    <name evidence="3" type="ORF">FC60_GL000169</name>
</gene>